<evidence type="ECO:0000313" key="5">
    <source>
        <dbReference type="EMBL" id="AWI76323.1"/>
    </source>
</evidence>
<feature type="domain" description="CSD" evidence="4">
    <location>
        <begin position="2"/>
        <end position="67"/>
    </location>
</feature>
<dbReference type="RefSeq" id="WP_108950024.1">
    <property type="nucleotide sequence ID" value="NZ_CP022187.1"/>
</dbReference>
<keyword evidence="3" id="KW-0812">Transmembrane</keyword>
<protein>
    <submittedName>
        <fullName evidence="5">Cold-shock protein</fullName>
    </submittedName>
</protein>
<dbReference type="SMART" id="SM00357">
    <property type="entry name" value="CSP"/>
    <property type="match status" value="1"/>
</dbReference>
<dbReference type="Pfam" id="PF00313">
    <property type="entry name" value="CSD"/>
    <property type="match status" value="1"/>
</dbReference>
<evidence type="ECO:0000259" key="4">
    <source>
        <dbReference type="PROSITE" id="PS51857"/>
    </source>
</evidence>
<dbReference type="KEGG" id="acom:CEW83_14790"/>
<dbReference type="Pfam" id="PF05901">
    <property type="entry name" value="Excalibur"/>
    <property type="match status" value="1"/>
</dbReference>
<evidence type="ECO:0000256" key="3">
    <source>
        <dbReference type="SAM" id="Phobius"/>
    </source>
</evidence>
<dbReference type="InterPro" id="IPR019844">
    <property type="entry name" value="CSD_CS"/>
</dbReference>
<sequence length="202" mass="22596">MRIEGTLEKWNDARGFGFIKPKHGGQDIFIHISVFPRDGKPPQMGESLLFEIELDKDGRKRAVRVARPGLSIAPMAPAHSTERSRQAPHAQRHTRPARPERRSSLGRALPLLILVVVAAFGYQKYAHRFSGGDNWQVVDEPTTVQRVVPRSAPAPESNFRCDGRQHCSQMRSCAEAEYFLQHCPNVKMDGDGDGMPCERGPC</sequence>
<dbReference type="Gene3D" id="2.40.50.140">
    <property type="entry name" value="Nucleic acid-binding proteins"/>
    <property type="match status" value="1"/>
</dbReference>
<gene>
    <name evidence="5" type="ORF">CEW83_14790</name>
</gene>
<reference evidence="5 6" key="1">
    <citation type="submission" date="2017-06" db="EMBL/GenBank/DDBJ databases">
        <title>Azoarcus.</title>
        <authorList>
            <person name="Woo J.-H."/>
            <person name="Kim H.-S."/>
        </authorList>
    </citation>
    <scope>NUCLEOTIDE SEQUENCE [LARGE SCALE GENOMIC DNA]</scope>
    <source>
        <strain evidence="5 6">TSPY31</strain>
    </source>
</reference>
<keyword evidence="3" id="KW-0472">Membrane</keyword>
<dbReference type="PROSITE" id="PS51857">
    <property type="entry name" value="CSD_2"/>
    <property type="match status" value="1"/>
</dbReference>
<evidence type="ECO:0000313" key="6">
    <source>
        <dbReference type="Proteomes" id="UP000244930"/>
    </source>
</evidence>
<dbReference type="AlphaFoldDB" id="A0A2U8GSV7"/>
<proteinExistence type="predicted"/>
<accession>A0A2U8GSV7</accession>
<dbReference type="InterPro" id="IPR011129">
    <property type="entry name" value="CSD"/>
</dbReference>
<dbReference type="Proteomes" id="UP000244930">
    <property type="component" value="Chromosome"/>
</dbReference>
<dbReference type="CDD" id="cd04458">
    <property type="entry name" value="CSP_CDS"/>
    <property type="match status" value="1"/>
</dbReference>
<keyword evidence="6" id="KW-1185">Reference proteome</keyword>
<feature type="region of interest" description="Disordered" evidence="2">
    <location>
        <begin position="73"/>
        <end position="102"/>
    </location>
</feature>
<organism evidence="5 6">
    <name type="scientific">Parazoarcus communis</name>
    <dbReference type="NCBI Taxonomy" id="41977"/>
    <lineage>
        <taxon>Bacteria</taxon>
        <taxon>Pseudomonadati</taxon>
        <taxon>Pseudomonadota</taxon>
        <taxon>Betaproteobacteria</taxon>
        <taxon>Rhodocyclales</taxon>
        <taxon>Zoogloeaceae</taxon>
        <taxon>Parazoarcus</taxon>
    </lineage>
</organism>
<dbReference type="PROSITE" id="PS00352">
    <property type="entry name" value="CSD_1"/>
    <property type="match status" value="1"/>
</dbReference>
<comment type="subcellular location">
    <subcellularLocation>
        <location evidence="1">Cytoplasm</location>
    </subcellularLocation>
</comment>
<evidence type="ECO:0000256" key="1">
    <source>
        <dbReference type="RuleBase" id="RU000408"/>
    </source>
</evidence>
<dbReference type="SUPFAM" id="SSF50249">
    <property type="entry name" value="Nucleic acid-binding proteins"/>
    <property type="match status" value="1"/>
</dbReference>
<evidence type="ECO:0000256" key="2">
    <source>
        <dbReference type="SAM" id="MobiDB-lite"/>
    </source>
</evidence>
<dbReference type="InterPro" id="IPR008613">
    <property type="entry name" value="Excalibur_Ca-bd_domain"/>
</dbReference>
<feature type="transmembrane region" description="Helical" evidence="3">
    <location>
        <begin position="105"/>
        <end position="122"/>
    </location>
</feature>
<name>A0A2U8GSV7_9RHOO</name>
<dbReference type="PANTHER" id="PTHR46565:SF20">
    <property type="entry name" value="COLD SHOCK DOMAIN-CONTAINING PROTEIN 4"/>
    <property type="match status" value="1"/>
</dbReference>
<dbReference type="PANTHER" id="PTHR46565">
    <property type="entry name" value="COLD SHOCK DOMAIN PROTEIN 2"/>
    <property type="match status" value="1"/>
</dbReference>
<keyword evidence="3" id="KW-1133">Transmembrane helix</keyword>
<dbReference type="GO" id="GO:0005829">
    <property type="term" value="C:cytosol"/>
    <property type="evidence" value="ECO:0007669"/>
    <property type="project" value="UniProtKB-ARBA"/>
</dbReference>
<dbReference type="InterPro" id="IPR012340">
    <property type="entry name" value="NA-bd_OB-fold"/>
</dbReference>
<dbReference type="EMBL" id="CP022187">
    <property type="protein sequence ID" value="AWI76323.1"/>
    <property type="molecule type" value="Genomic_DNA"/>
</dbReference>
<dbReference type="InterPro" id="IPR002059">
    <property type="entry name" value="CSP_DNA-bd"/>
</dbReference>
<dbReference type="GO" id="GO:0003676">
    <property type="term" value="F:nucleic acid binding"/>
    <property type="evidence" value="ECO:0007669"/>
    <property type="project" value="InterPro"/>
</dbReference>